<keyword evidence="2" id="KW-0812">Transmembrane</keyword>
<accession>E9B0F3</accession>
<dbReference type="Proteomes" id="UP000007259">
    <property type="component" value="Chromosome 29"/>
</dbReference>
<dbReference type="EMBL" id="FR799582">
    <property type="protein sequence ID" value="CBZ28707.1"/>
    <property type="molecule type" value="Genomic_DNA"/>
</dbReference>
<evidence type="ECO:0000256" key="2">
    <source>
        <dbReference type="SAM" id="Phobius"/>
    </source>
</evidence>
<evidence type="ECO:0000256" key="1">
    <source>
        <dbReference type="SAM" id="MobiDB-lite"/>
    </source>
</evidence>
<dbReference type="KEGG" id="lmi:LMXM_29_0290"/>
<dbReference type="GeneID" id="13451650"/>
<proteinExistence type="predicted"/>
<dbReference type="OrthoDB" id="272882at2759"/>
<dbReference type="VEuPathDB" id="TriTrypDB:LmxM.29.0290"/>
<keyword evidence="4" id="KW-1185">Reference proteome</keyword>
<evidence type="ECO:0000313" key="4">
    <source>
        <dbReference type="Proteomes" id="UP000007259"/>
    </source>
</evidence>
<name>E9B0F3_LEIMU</name>
<sequence>MQLSEAVLAPVWSAGGFAYVVKGETAESPAGPSGPVCAHTRTSAGGITAPFTFSMFDAQFSPVYLVSPSAAESTGDAASLTARVAGRLDLRQGCYTTLTTPTSLGTCAGVLKSSPAQCVLGELDALHANWTAHSLAATANATRDDESLILSAKGLCAAELLTAFVSDYLPQRAWLRTAVPRVVDALAHAEQAARAYSAAPLNLSDAAEAADMQRAVAEQWGSYLWSTYVPQLQRKWTLLYRLAVATLTPSQVAPSLDNAATELITGEPGPAPKVSCPIVDAWPQLRYSLTSSKRGLRTFARLVVYMEDALDSLEAALSSGSGADTLSEKQTDALALQLLQHTYCVTTTYVFSVTALFDAPFLDASSSVWVEPATHMQAWAMRTMREGSVAHAMANATAFQAATTARVTRLTESLPRSEKAFVACLAAFLDATTPLTSVAVTSPSDCAQALLKARAEASGITVRDSLVLLWDMDQMRAVKPTSDTVPGITRYESTVLLPTRSTDATASASSEAIAWTMFQQASTSFTSQTSLYTPSVVASVPKEPCTADPAARKALGKTLGRAASKEARRGILVGSQAAETCAAGTYAKPDMAACGACPSACSALLRAGTPVYCPGDGLMHGCPALPAGAVLAGSPSPGLDNAKAACRYACIDVYQAPLHSSCVSTPGLFYNTTAVINDKRNGGWYDTCVGPASLLPSSFPAQSHDARVFAFVGSGTTDEPMSCQFALMHRVVSSAVPAEALRTVGLLLQPLSVSAASATATLSAGLPPHHDGAAWEAAMQLNATLLWEMHTSLLRSQQRASGTGAANTSIAHVLVALREGGEGVASQSRLSWSLVSSYQCPEGGDTATTTSATGAAPPPSVTFTLRLLLNVSILATPQSADATPASGDRTKAPSTAPAPSSLTVLSAPWQWSVTSMAVDHLAKTTYRVVLSRSTSTVVFYKDGAVLGNPVTVDWPLWRQSQMMSPPSAKTTMYLSVAGWVAGYVEREQWVLKSPPLLASSSSKLAALPLHYDYVPGMVTRLSSTASPVTPLHEALSRAEATWRSQAEAFVEQQGRDVEALTDVHSLGLYVAPFSAVTAKVSAALSALSVRQSRGLDGVCRSGYGYGVAAGGTSAMPVCAACTSGSYSVLSATPERNTCACVPQRALGNVTSLSGQPVRACLRRPAGPAAPRSYLRSPGRLLVDSNVVAGYGIPLGGYGRGTGEPATGLPATTSLEGSVTCMYGLTVPLLTITATTESLDLSVALQYTTGLGAEECGVMAAARGGATAVTTQPTYSALSSYSLQLRASRLPTHTITLANNSRLFMNQTVLTVGVRDYVLLSQYAMDSLLHMRGISEYHAAFLTYMLRCATVSAVLRCGSPLRDAGNFIWAGSSSLDSAVLRVNLTGMITEECQVSFTVRSATAAASEASFPYTSWPYTYLATEANASLFFEASPTLHYTLLPSVEAFETGKLRYEPLAESSSLIISLIMLAFSLPLIGIILISVHPPSFQPLSWRPYERARARRHCQHRQRHSVACSERGAS</sequence>
<reference evidence="3 4" key="1">
    <citation type="journal article" date="2011" name="Genome Res.">
        <title>Chromosome and gene copy number variation allow major structural change between species and strains of Leishmania.</title>
        <authorList>
            <person name="Rogers M.B."/>
            <person name="Hilley J.D."/>
            <person name="Dickens N.J."/>
            <person name="Wilkes J."/>
            <person name="Bates P.A."/>
            <person name="Depledge D.P."/>
            <person name="Harris D."/>
            <person name="Her Y."/>
            <person name="Herzyk P."/>
            <person name="Imamura H."/>
            <person name="Otto T.D."/>
            <person name="Sanders M."/>
            <person name="Seeger K."/>
            <person name="Dujardin J.C."/>
            <person name="Berriman M."/>
            <person name="Smith D.F."/>
            <person name="Hertz-Fowler C."/>
            <person name="Mottram J.C."/>
        </authorList>
    </citation>
    <scope>NUCLEOTIDE SEQUENCE [LARGE SCALE GENOMIC DNA]</scope>
    <source>
        <strain evidence="3 4">MHOM/GT/2001/U1103</strain>
    </source>
</reference>
<evidence type="ECO:0000313" key="3">
    <source>
        <dbReference type="EMBL" id="CBZ28707.1"/>
    </source>
</evidence>
<dbReference type="OMA" id="TVDWPLW"/>
<dbReference type="PhylomeDB" id="E9B0F3"/>
<gene>
    <name evidence="3" type="ORF">LMXM_29_0290</name>
</gene>
<keyword evidence="2" id="KW-1133">Transmembrane helix</keyword>
<protein>
    <submittedName>
        <fullName evidence="3">Uncharacterized protein</fullName>
    </submittedName>
</protein>
<keyword evidence="2" id="KW-0472">Membrane</keyword>
<feature type="transmembrane region" description="Helical" evidence="2">
    <location>
        <begin position="1462"/>
        <end position="1483"/>
    </location>
</feature>
<organism evidence="3 4">
    <name type="scientific">Leishmania mexicana (strain MHOM/GT/2001/U1103)</name>
    <dbReference type="NCBI Taxonomy" id="929439"/>
    <lineage>
        <taxon>Eukaryota</taxon>
        <taxon>Discoba</taxon>
        <taxon>Euglenozoa</taxon>
        <taxon>Kinetoplastea</taxon>
        <taxon>Metakinetoplastina</taxon>
        <taxon>Trypanosomatida</taxon>
        <taxon>Trypanosomatidae</taxon>
        <taxon>Leishmaniinae</taxon>
        <taxon>Leishmania</taxon>
    </lineage>
</organism>
<dbReference type="RefSeq" id="XP_003877175.1">
    <property type="nucleotide sequence ID" value="XM_003877126.1"/>
</dbReference>
<feature type="region of interest" description="Disordered" evidence="1">
    <location>
        <begin position="879"/>
        <end position="900"/>
    </location>
</feature>